<dbReference type="PANTHER" id="PTHR42781">
    <property type="entry name" value="SPERMIDINE/PUTRESCINE IMPORT ATP-BINDING PROTEIN POTA"/>
    <property type="match status" value="1"/>
</dbReference>
<dbReference type="GO" id="GO:0005524">
    <property type="term" value="F:ATP binding"/>
    <property type="evidence" value="ECO:0007669"/>
    <property type="project" value="UniProtKB-KW"/>
</dbReference>
<dbReference type="SUPFAM" id="SSF52540">
    <property type="entry name" value="P-loop containing nucleoside triphosphate hydrolases"/>
    <property type="match status" value="1"/>
</dbReference>
<comment type="catalytic activity">
    <reaction evidence="4">
        <text>a quaternary ammonium(out) + ATP + H2O = a quaternary ammonium(in) + ADP + phosphate + H(+)</text>
        <dbReference type="Rhea" id="RHEA:11036"/>
        <dbReference type="ChEBI" id="CHEBI:15377"/>
        <dbReference type="ChEBI" id="CHEBI:15378"/>
        <dbReference type="ChEBI" id="CHEBI:30616"/>
        <dbReference type="ChEBI" id="CHEBI:35267"/>
        <dbReference type="ChEBI" id="CHEBI:43474"/>
        <dbReference type="ChEBI" id="CHEBI:456216"/>
        <dbReference type="EC" id="7.6.2.9"/>
    </reaction>
</comment>
<dbReference type="SMART" id="SM00382">
    <property type="entry name" value="AAA"/>
    <property type="match status" value="1"/>
</dbReference>
<dbReference type="InterPro" id="IPR027417">
    <property type="entry name" value="P-loop_NTPase"/>
</dbReference>
<keyword evidence="2" id="KW-0547">Nucleotide-binding</keyword>
<dbReference type="Gene3D" id="3.40.50.300">
    <property type="entry name" value="P-loop containing nucleotide triphosphate hydrolases"/>
    <property type="match status" value="1"/>
</dbReference>
<feature type="domain" description="ABC transporter" evidence="8">
    <location>
        <begin position="11"/>
        <end position="245"/>
    </location>
</feature>
<keyword evidence="10" id="KW-1185">Reference proteome</keyword>
<organism evidence="9 10">
    <name type="scientific">Paenibacillus pinisoli</name>
    <dbReference type="NCBI Taxonomy" id="1276110"/>
    <lineage>
        <taxon>Bacteria</taxon>
        <taxon>Bacillati</taxon>
        <taxon>Bacillota</taxon>
        <taxon>Bacilli</taxon>
        <taxon>Bacillales</taxon>
        <taxon>Paenibacillaceae</taxon>
        <taxon>Paenibacillus</taxon>
    </lineage>
</organism>
<dbReference type="InterPro" id="IPR050093">
    <property type="entry name" value="ABC_SmlMolc_Importer"/>
</dbReference>
<name>A0A3A6PF28_9BACL</name>
<dbReference type="EMBL" id="QXQB01000002">
    <property type="protein sequence ID" value="RJX39365.1"/>
    <property type="molecule type" value="Genomic_DNA"/>
</dbReference>
<dbReference type="SUPFAM" id="SSF50331">
    <property type="entry name" value="MOP-like"/>
    <property type="match status" value="1"/>
</dbReference>
<evidence type="ECO:0000259" key="8">
    <source>
        <dbReference type="PROSITE" id="PS50893"/>
    </source>
</evidence>
<reference evidence="9 10" key="1">
    <citation type="submission" date="2018-09" db="EMBL/GenBank/DDBJ databases">
        <title>Paenibacillus aracenensis nov. sp. isolated from a cave in southern Spain.</title>
        <authorList>
            <person name="Jurado V."/>
            <person name="Gutierrez-Patricio S."/>
            <person name="Gonzalez-Pimentel J.L."/>
            <person name="Miller A.Z."/>
            <person name="Laiz L."/>
            <person name="Saiz-Jimenez C."/>
        </authorList>
    </citation>
    <scope>NUCLEOTIDE SEQUENCE [LARGE SCALE GENOMIC DNA]</scope>
    <source>
        <strain evidence="9 10">JCM 19203</strain>
    </source>
</reference>
<dbReference type="Pfam" id="PF00005">
    <property type="entry name" value="ABC_tran"/>
    <property type="match status" value="1"/>
</dbReference>
<dbReference type="OrthoDB" id="9802264at2"/>
<dbReference type="FunFam" id="3.40.50.300:FF:000425">
    <property type="entry name" value="Probable ABC transporter, ATP-binding subunit"/>
    <property type="match status" value="1"/>
</dbReference>
<dbReference type="InterPro" id="IPR008995">
    <property type="entry name" value="Mo/tungstate-bd_C_term_dom"/>
</dbReference>
<evidence type="ECO:0000256" key="6">
    <source>
        <dbReference type="ARBA" id="ARBA00066388"/>
    </source>
</evidence>
<dbReference type="InterPro" id="IPR003439">
    <property type="entry name" value="ABC_transporter-like_ATP-bd"/>
</dbReference>
<protein>
    <recommendedName>
        <fullName evidence="7">Carnitine transport ATP-binding protein OpuCA</fullName>
        <ecNumber evidence="6">7.6.2.9</ecNumber>
    </recommendedName>
</protein>
<keyword evidence="3 9" id="KW-0067">ATP-binding</keyword>
<gene>
    <name evidence="9" type="ORF">D3P09_07935</name>
</gene>
<dbReference type="InterPro" id="IPR017871">
    <property type="entry name" value="ABC_transporter-like_CS"/>
</dbReference>
<proteinExistence type="predicted"/>
<dbReference type="InterPro" id="IPR013611">
    <property type="entry name" value="Transp-assoc_OB_typ2"/>
</dbReference>
<evidence type="ECO:0000313" key="9">
    <source>
        <dbReference type="EMBL" id="RJX39365.1"/>
    </source>
</evidence>
<keyword evidence="1" id="KW-0813">Transport</keyword>
<dbReference type="PROSITE" id="PS00211">
    <property type="entry name" value="ABC_TRANSPORTER_1"/>
    <property type="match status" value="1"/>
</dbReference>
<evidence type="ECO:0000313" key="10">
    <source>
        <dbReference type="Proteomes" id="UP000267798"/>
    </source>
</evidence>
<dbReference type="GO" id="GO:0016887">
    <property type="term" value="F:ATP hydrolysis activity"/>
    <property type="evidence" value="ECO:0007669"/>
    <property type="project" value="InterPro"/>
</dbReference>
<evidence type="ECO:0000256" key="3">
    <source>
        <dbReference type="ARBA" id="ARBA00022840"/>
    </source>
</evidence>
<dbReference type="Proteomes" id="UP000267798">
    <property type="component" value="Unassembled WGS sequence"/>
</dbReference>
<dbReference type="EC" id="7.6.2.9" evidence="6"/>
<accession>A0A3A6PF28</accession>
<dbReference type="PROSITE" id="PS50893">
    <property type="entry name" value="ABC_TRANSPORTER_2"/>
    <property type="match status" value="1"/>
</dbReference>
<dbReference type="RefSeq" id="WP_120108778.1">
    <property type="nucleotide sequence ID" value="NZ_QXQB01000002.1"/>
</dbReference>
<dbReference type="InterPro" id="IPR003593">
    <property type="entry name" value="AAA+_ATPase"/>
</dbReference>
<dbReference type="PANTHER" id="PTHR42781:SF4">
    <property type="entry name" value="SPERMIDINE_PUTRESCINE IMPORT ATP-BINDING PROTEIN POTA"/>
    <property type="match status" value="1"/>
</dbReference>
<sequence length="377" mass="41615">MTQASGNNILLGISGVTKNYGSFQALKGISLEMKQGEIISVLGPSGCGKSTLLQLVAGLSQPDGGTIRLGGDIVATAKSLVPPEKRGVNMVFQDYALWPHMSVTDNIEYGLKRMKLGKEEIKARVTELLSLLHLEGLEKRLPPQLSGGQQQRVAIARALATRPKLMLLDEPLSNLDMRLRVEMRTEMAYLFRKMGISVFHVTHDPDEAFAMADRLLIMRAGRIDQLDTPEQCFKQPASRWSASLMGAFNTLKGKIIDHTDAHPAIQIGSQTIRGIMPADQSVASSGRSTTDGLLMFRPEELTPISMQENLSDDTPDNQLNVQIVHCSFEGTKWRAVAATDCGQKLYIVHETPLAAGERITLRLPLQSAYMYWEEDER</sequence>
<comment type="subunit">
    <text evidence="5">The complex is composed of two ATP-binding proteins (OpuCA), two transmembrane proteins (OpuCB and OpuCD) and a solute-binding protein (OpuCC).</text>
</comment>
<dbReference type="GO" id="GO:0015418">
    <property type="term" value="F:ABC-type quaternary ammonium compound transporting activity"/>
    <property type="evidence" value="ECO:0007669"/>
    <property type="project" value="UniProtKB-EC"/>
</dbReference>
<evidence type="ECO:0000256" key="2">
    <source>
        <dbReference type="ARBA" id="ARBA00022741"/>
    </source>
</evidence>
<evidence type="ECO:0000256" key="4">
    <source>
        <dbReference type="ARBA" id="ARBA00052482"/>
    </source>
</evidence>
<comment type="caution">
    <text evidence="9">The sequence shown here is derived from an EMBL/GenBank/DDBJ whole genome shotgun (WGS) entry which is preliminary data.</text>
</comment>
<dbReference type="AlphaFoldDB" id="A0A3A6PF28"/>
<evidence type="ECO:0000256" key="1">
    <source>
        <dbReference type="ARBA" id="ARBA00022448"/>
    </source>
</evidence>
<evidence type="ECO:0000256" key="5">
    <source>
        <dbReference type="ARBA" id="ARBA00063934"/>
    </source>
</evidence>
<evidence type="ECO:0000256" key="7">
    <source>
        <dbReference type="ARBA" id="ARBA00070305"/>
    </source>
</evidence>
<dbReference type="Pfam" id="PF08402">
    <property type="entry name" value="TOBE_2"/>
    <property type="match status" value="1"/>
</dbReference>